<dbReference type="GeneID" id="89932368"/>
<dbReference type="AlphaFoldDB" id="A0AAV9NTS1"/>
<comment type="caution">
    <text evidence="2">The sequence shown here is derived from an EMBL/GenBank/DDBJ whole genome shotgun (WGS) entry which is preliminary data.</text>
</comment>
<protein>
    <submittedName>
        <fullName evidence="2">Uncharacterized protein</fullName>
    </submittedName>
</protein>
<organism evidence="2 3">
    <name type="scientific">Saxophila tyrrhenica</name>
    <dbReference type="NCBI Taxonomy" id="1690608"/>
    <lineage>
        <taxon>Eukaryota</taxon>
        <taxon>Fungi</taxon>
        <taxon>Dikarya</taxon>
        <taxon>Ascomycota</taxon>
        <taxon>Pezizomycotina</taxon>
        <taxon>Dothideomycetes</taxon>
        <taxon>Dothideomycetidae</taxon>
        <taxon>Mycosphaerellales</taxon>
        <taxon>Extremaceae</taxon>
        <taxon>Saxophila</taxon>
    </lineage>
</organism>
<feature type="compositionally biased region" description="Basic and acidic residues" evidence="1">
    <location>
        <begin position="46"/>
        <end position="69"/>
    </location>
</feature>
<gene>
    <name evidence="2" type="ORF">LTR77_011047</name>
</gene>
<evidence type="ECO:0000313" key="2">
    <source>
        <dbReference type="EMBL" id="KAK5162992.1"/>
    </source>
</evidence>
<dbReference type="Proteomes" id="UP001337655">
    <property type="component" value="Unassembled WGS sequence"/>
</dbReference>
<dbReference type="EMBL" id="JAVRRT010000030">
    <property type="protein sequence ID" value="KAK5162992.1"/>
    <property type="molecule type" value="Genomic_DNA"/>
</dbReference>
<accession>A0AAV9NTS1</accession>
<evidence type="ECO:0000313" key="3">
    <source>
        <dbReference type="Proteomes" id="UP001337655"/>
    </source>
</evidence>
<name>A0AAV9NTS1_9PEZI</name>
<proteinExistence type="predicted"/>
<evidence type="ECO:0000256" key="1">
    <source>
        <dbReference type="SAM" id="MobiDB-lite"/>
    </source>
</evidence>
<keyword evidence="3" id="KW-1185">Reference proteome</keyword>
<feature type="compositionally biased region" description="Basic and acidic residues" evidence="1">
    <location>
        <begin position="89"/>
        <end position="103"/>
    </location>
</feature>
<reference evidence="2 3" key="1">
    <citation type="submission" date="2023-08" db="EMBL/GenBank/DDBJ databases">
        <title>Black Yeasts Isolated from many extreme environments.</title>
        <authorList>
            <person name="Coleine C."/>
            <person name="Stajich J.E."/>
            <person name="Selbmann L."/>
        </authorList>
    </citation>
    <scope>NUCLEOTIDE SEQUENCE [LARGE SCALE GENOMIC DNA]</scope>
    <source>
        <strain evidence="2 3">CCFEE 5935</strain>
    </source>
</reference>
<feature type="region of interest" description="Disordered" evidence="1">
    <location>
        <begin position="1"/>
        <end position="103"/>
    </location>
</feature>
<sequence length="103" mass="11166">MSSSTPRRSSRTSKSDGKKSNQSPKPPAIGPLTALGCPPAQGHTSKRTDKGLKRSERELIGTIDSEREPPPVLGPTKVFGSPRPQGHIHFAEKSSGRREKLKR</sequence>
<dbReference type="RefSeq" id="XP_064653582.1">
    <property type="nucleotide sequence ID" value="XM_064808260.1"/>
</dbReference>